<keyword evidence="2" id="KW-1185">Reference proteome</keyword>
<feature type="non-terminal residue" evidence="1">
    <location>
        <position position="724"/>
    </location>
</feature>
<sequence length="724" mass="81223">MVIANEWEENAAKRLSYFYERRIINEDLRYRLGNEGGAEQDPSLPNGDVQSLIDEMINAMVRNALDDIIDQAICDEALSQRNVSVCNIAETLDHHLEKGNDVLEETPKENGRLSRTIQGQDLTEPEGEISLSEGESIYTESLLHDDVRQSTNDDPAKVKLAEIGVQHSSGLDLLAEVALADAEINASQTCRFINHEEPHISNSRVFEEFDMDDEYEVLKYFAYTENLDQKSFNEYNYAEKETVAIEDSSSDFLSNPYLGVAANQSLRFDLFPKEAEFNNTELLNHGMDSNNDLDNANELNMTIESGEALGNNVTSTLEVSCSVNDSMRLYDSEERRPHMDEATPENVSQNDQDIDFTPGEGEIQESSIVSTENCMVDSNCAAQKEITLSNDENAQCHIQLPNDEVPCHILSSNDDNVSCPVHSSDDDGVSCHVHPSNDTNFLPHTHSPDDMNIPRHVRFPNGENVPHHTHTPNDKNISRNVHSSNDENVLFHIRSPNDENVQCHVDSSNDENKLDESPKQDFVKSENRGPTSKIPQGRVIVTRSIASSSKDATSHMSLEEKKRLLKEVRHKKMMIKSNFQKSDLGKITRENTERNKEYRCELDVVVVRKDGPKPLSPTSKMQEKMRSGGRSLSSHLIANCKDKPKTSYIPVLKSRGMQKENEKEVAGKYVRWDEDLLQVSSPQVKSSPSVARQKPTPKSCLKPTNPVTDSLGNILNANESLTPT</sequence>
<accession>A0ACA9LAA0</accession>
<gene>
    <name evidence="1" type="ORF">ACOLOM_LOCUS3416</name>
</gene>
<evidence type="ECO:0000313" key="1">
    <source>
        <dbReference type="EMBL" id="CAG8515536.1"/>
    </source>
</evidence>
<comment type="caution">
    <text evidence="1">The sequence shown here is derived from an EMBL/GenBank/DDBJ whole genome shotgun (WGS) entry which is preliminary data.</text>
</comment>
<organism evidence="1 2">
    <name type="scientific">Acaulospora colombiana</name>
    <dbReference type="NCBI Taxonomy" id="27376"/>
    <lineage>
        <taxon>Eukaryota</taxon>
        <taxon>Fungi</taxon>
        <taxon>Fungi incertae sedis</taxon>
        <taxon>Mucoromycota</taxon>
        <taxon>Glomeromycotina</taxon>
        <taxon>Glomeromycetes</taxon>
        <taxon>Diversisporales</taxon>
        <taxon>Acaulosporaceae</taxon>
        <taxon>Acaulospora</taxon>
    </lineage>
</organism>
<evidence type="ECO:0000313" key="2">
    <source>
        <dbReference type="Proteomes" id="UP000789525"/>
    </source>
</evidence>
<dbReference type="EMBL" id="CAJVPT010005045">
    <property type="protein sequence ID" value="CAG8515536.1"/>
    <property type="molecule type" value="Genomic_DNA"/>
</dbReference>
<proteinExistence type="predicted"/>
<reference evidence="1" key="1">
    <citation type="submission" date="2021-06" db="EMBL/GenBank/DDBJ databases">
        <authorList>
            <person name="Kallberg Y."/>
            <person name="Tangrot J."/>
            <person name="Rosling A."/>
        </authorList>
    </citation>
    <scope>NUCLEOTIDE SEQUENCE</scope>
    <source>
        <strain evidence="1">CL356</strain>
    </source>
</reference>
<protein>
    <submittedName>
        <fullName evidence="1">9935_t:CDS:1</fullName>
    </submittedName>
</protein>
<name>A0ACA9LAA0_9GLOM</name>
<dbReference type="Proteomes" id="UP000789525">
    <property type="component" value="Unassembled WGS sequence"/>
</dbReference>